<feature type="domain" description="Fumarylacetoacetase-like C-terminal" evidence="3">
    <location>
        <begin position="55"/>
        <end position="249"/>
    </location>
</feature>
<accession>A0A2A2IAI6</accession>
<keyword evidence="6" id="KW-1185">Reference proteome</keyword>
<comment type="caution">
    <text evidence="5">The sequence shown here is derived from an EMBL/GenBank/DDBJ whole genome shotgun (WGS) entry which is preliminary data.</text>
</comment>
<evidence type="ECO:0008006" key="7">
    <source>
        <dbReference type="Google" id="ProtNLM"/>
    </source>
</evidence>
<dbReference type="RefSeq" id="WP_095656762.1">
    <property type="nucleotide sequence ID" value="NZ_NPOA01000013.1"/>
</dbReference>
<sequence length="250" mass="28028">MKIAYYSDGKTETYGVVKNNRVYPIKGNIFENFELADADKELEEITLLSPVQPRKLICVGLNYALHAKESKMAIPEEPLIFMCSPSAVTGHNESIILDNKKDPIDYEAELAIIIKKKAKNLDKDNYKEFVLGYTCANDVSNRYLQKKDGQFTRAKSFDTYKPVGPYIETNLDPDNLEIKLWQNGELKQDSNTDDMVFSVGDIIQFVSSIMTLEQGDVILTGTPGGIGNLKAGDRIDIELEGIGRLTNFVE</sequence>
<reference evidence="5 6" key="1">
    <citation type="submission" date="2017-08" db="EMBL/GenBank/DDBJ databases">
        <title>Virgibacillus indicus sp. nov. and Virgibacillus profoundi sp. nov, two moderately halophilic bacteria isolated from marine sediment by using the Microfluidic Streak Plate.</title>
        <authorList>
            <person name="Xu B."/>
            <person name="Hu B."/>
            <person name="Wang J."/>
            <person name="Zhu Y."/>
            <person name="Huang L."/>
            <person name="Du W."/>
            <person name="Huang Y."/>
        </authorList>
    </citation>
    <scope>NUCLEOTIDE SEQUENCE [LARGE SCALE GENOMIC DNA]</scope>
    <source>
        <strain evidence="5 6">IO3-P3-H5</strain>
    </source>
</reference>
<dbReference type="SUPFAM" id="SSF56529">
    <property type="entry name" value="FAH"/>
    <property type="match status" value="1"/>
</dbReference>
<dbReference type="GO" id="GO:0016853">
    <property type="term" value="F:isomerase activity"/>
    <property type="evidence" value="ECO:0007669"/>
    <property type="project" value="UniProtKB-ARBA"/>
</dbReference>
<organism evidence="5 6">
    <name type="scientific">Virgibacillus profundi</name>
    <dbReference type="NCBI Taxonomy" id="2024555"/>
    <lineage>
        <taxon>Bacteria</taxon>
        <taxon>Bacillati</taxon>
        <taxon>Bacillota</taxon>
        <taxon>Bacilli</taxon>
        <taxon>Bacillales</taxon>
        <taxon>Bacillaceae</taxon>
        <taxon>Virgibacillus</taxon>
    </lineage>
</organism>
<dbReference type="GO" id="GO:0018773">
    <property type="term" value="F:acetylpyruvate hydrolase activity"/>
    <property type="evidence" value="ECO:0007669"/>
    <property type="project" value="TreeGrafter"/>
</dbReference>
<gene>
    <name evidence="5" type="ORF">CIL05_17070</name>
</gene>
<proteinExistence type="inferred from homology"/>
<evidence type="ECO:0000256" key="2">
    <source>
        <dbReference type="ARBA" id="ARBA00022723"/>
    </source>
</evidence>
<dbReference type="InterPro" id="IPR018833">
    <property type="entry name" value="Rv2993c-like_N"/>
</dbReference>
<dbReference type="Pfam" id="PF01557">
    <property type="entry name" value="FAA_hydrolase"/>
    <property type="match status" value="1"/>
</dbReference>
<dbReference type="InterPro" id="IPR011234">
    <property type="entry name" value="Fumarylacetoacetase-like_C"/>
</dbReference>
<dbReference type="AlphaFoldDB" id="A0A2A2IAI6"/>
<dbReference type="OrthoDB" id="9805307at2"/>
<evidence type="ECO:0000256" key="1">
    <source>
        <dbReference type="ARBA" id="ARBA00010211"/>
    </source>
</evidence>
<feature type="domain" description="Rv2993c-like N-terminal" evidence="4">
    <location>
        <begin position="1"/>
        <end position="50"/>
    </location>
</feature>
<dbReference type="GO" id="GO:0046872">
    <property type="term" value="F:metal ion binding"/>
    <property type="evidence" value="ECO:0007669"/>
    <property type="project" value="UniProtKB-KW"/>
</dbReference>
<dbReference type="InterPro" id="IPR036663">
    <property type="entry name" value="Fumarylacetoacetase_C_sf"/>
</dbReference>
<dbReference type="Gene3D" id="3.90.850.10">
    <property type="entry name" value="Fumarylacetoacetase-like, C-terminal domain"/>
    <property type="match status" value="1"/>
</dbReference>
<keyword evidence="2" id="KW-0479">Metal-binding</keyword>
<dbReference type="PANTHER" id="PTHR11820">
    <property type="entry name" value="ACYLPYRUVASE"/>
    <property type="match status" value="1"/>
</dbReference>
<evidence type="ECO:0000313" key="5">
    <source>
        <dbReference type="EMBL" id="PAV28346.1"/>
    </source>
</evidence>
<dbReference type="EMBL" id="NPOA01000013">
    <property type="protein sequence ID" value="PAV28346.1"/>
    <property type="molecule type" value="Genomic_DNA"/>
</dbReference>
<dbReference type="Pfam" id="PF10370">
    <property type="entry name" value="Rv2993c-like_N"/>
    <property type="match status" value="1"/>
</dbReference>
<dbReference type="Proteomes" id="UP000218887">
    <property type="component" value="Unassembled WGS sequence"/>
</dbReference>
<dbReference type="PANTHER" id="PTHR11820:SF7">
    <property type="entry name" value="ACYLPYRUVASE FAHD1, MITOCHONDRIAL"/>
    <property type="match status" value="1"/>
</dbReference>
<protein>
    <recommendedName>
        <fullName evidence="7">2-hydroxyhepta-2,4-diene-1,7-dioate isomerase</fullName>
    </recommendedName>
</protein>
<evidence type="ECO:0000313" key="6">
    <source>
        <dbReference type="Proteomes" id="UP000218887"/>
    </source>
</evidence>
<comment type="similarity">
    <text evidence="1">Belongs to the FAH family.</text>
</comment>
<dbReference type="FunFam" id="3.90.850.10:FF:000002">
    <property type="entry name" value="2-hydroxyhepta-2,4-diene-1,7-dioate isomerase"/>
    <property type="match status" value="1"/>
</dbReference>
<name>A0A2A2IAI6_9BACI</name>
<dbReference type="GO" id="GO:0019752">
    <property type="term" value="P:carboxylic acid metabolic process"/>
    <property type="evidence" value="ECO:0007669"/>
    <property type="project" value="UniProtKB-ARBA"/>
</dbReference>
<evidence type="ECO:0000259" key="4">
    <source>
        <dbReference type="Pfam" id="PF10370"/>
    </source>
</evidence>
<evidence type="ECO:0000259" key="3">
    <source>
        <dbReference type="Pfam" id="PF01557"/>
    </source>
</evidence>